<keyword evidence="2" id="KW-1185">Reference proteome</keyword>
<comment type="caution">
    <text evidence="1">The sequence shown here is derived from an EMBL/GenBank/DDBJ whole genome shotgun (WGS) entry which is preliminary data.</text>
</comment>
<dbReference type="STRING" id="553219.CAMSH0001_2050"/>
<name>C6REF8_9BACT</name>
<gene>
    <name evidence="1" type="ORF">CAMSH0001_2050</name>
</gene>
<reference evidence="1 2" key="1">
    <citation type="submission" date="2009-07" db="EMBL/GenBank/DDBJ databases">
        <authorList>
            <person name="Madupu R."/>
            <person name="Sebastian Y."/>
            <person name="Durkin A.S."/>
            <person name="Torralba M."/>
            <person name="Methe B."/>
            <person name="Sutton G.G."/>
            <person name="Strausberg R.L."/>
            <person name="Nelson K.E."/>
        </authorList>
    </citation>
    <scope>NUCLEOTIDE SEQUENCE [LARGE SCALE GENOMIC DNA]</scope>
    <source>
        <strain evidence="1 2">RM3277</strain>
    </source>
</reference>
<proteinExistence type="predicted"/>
<dbReference type="InterPro" id="IPR016024">
    <property type="entry name" value="ARM-type_fold"/>
</dbReference>
<dbReference type="eggNOG" id="ENOG50343U0">
    <property type="taxonomic scope" value="Bacteria"/>
</dbReference>
<evidence type="ECO:0000313" key="2">
    <source>
        <dbReference type="Proteomes" id="UP000003107"/>
    </source>
</evidence>
<evidence type="ECO:0000313" key="1">
    <source>
        <dbReference type="EMBL" id="EET80334.1"/>
    </source>
</evidence>
<dbReference type="AlphaFoldDB" id="C6REF8"/>
<dbReference type="EMBL" id="ACVQ01000013">
    <property type="protein sequence ID" value="EET80334.1"/>
    <property type="molecule type" value="Genomic_DNA"/>
</dbReference>
<dbReference type="SUPFAM" id="SSF48371">
    <property type="entry name" value="ARM repeat"/>
    <property type="match status" value="1"/>
</dbReference>
<sequence length="189" mass="20966">MRVRNEVAADHFKSRKIPYDESNLIEVLQSSQDKFDLLWAAVALRELGTVRAIPALKGAVKFKSLDVQGNAALTTAFLADGGENGFLASLLSSKEYRAKFYAMTGILYKEDTAHSALPLVLEYSAKATKGGKALAKTPCEGLDWLYLARYGAHLPQAQEVFDKINKNRKYVDETVFTRLAGEFPQIFTI</sequence>
<dbReference type="Proteomes" id="UP000003107">
    <property type="component" value="Unassembled WGS sequence"/>
</dbReference>
<organism evidence="1 2">
    <name type="scientific">Campylobacter showae RM3277</name>
    <dbReference type="NCBI Taxonomy" id="553219"/>
    <lineage>
        <taxon>Bacteria</taxon>
        <taxon>Pseudomonadati</taxon>
        <taxon>Campylobacterota</taxon>
        <taxon>Epsilonproteobacteria</taxon>
        <taxon>Campylobacterales</taxon>
        <taxon>Campylobacteraceae</taxon>
        <taxon>Campylobacter</taxon>
    </lineage>
</organism>
<accession>C6REF8</accession>
<protein>
    <submittedName>
        <fullName evidence="1">Uncharacterized protein</fullName>
    </submittedName>
</protein>